<dbReference type="PANTHER" id="PTHR18934:SF83">
    <property type="entry name" value="PRE-MRNA-SPLICING FACTOR ATP-DEPENDENT RNA HELICASE DHX16"/>
    <property type="match status" value="1"/>
</dbReference>
<proteinExistence type="predicted"/>
<accession>A0A9D4DC81</accession>
<comment type="caution">
    <text evidence="2">The sequence shown here is derived from an EMBL/GenBank/DDBJ whole genome shotgun (WGS) entry which is preliminary data.</text>
</comment>
<evidence type="ECO:0000313" key="2">
    <source>
        <dbReference type="EMBL" id="KAH3742325.1"/>
    </source>
</evidence>
<dbReference type="Pfam" id="PF21010">
    <property type="entry name" value="HA2_C"/>
    <property type="match status" value="1"/>
</dbReference>
<organism evidence="2 3">
    <name type="scientific">Dreissena polymorpha</name>
    <name type="common">Zebra mussel</name>
    <name type="synonym">Mytilus polymorpha</name>
    <dbReference type="NCBI Taxonomy" id="45954"/>
    <lineage>
        <taxon>Eukaryota</taxon>
        <taxon>Metazoa</taxon>
        <taxon>Spiralia</taxon>
        <taxon>Lophotrochozoa</taxon>
        <taxon>Mollusca</taxon>
        <taxon>Bivalvia</taxon>
        <taxon>Autobranchia</taxon>
        <taxon>Heteroconchia</taxon>
        <taxon>Euheterodonta</taxon>
        <taxon>Imparidentia</taxon>
        <taxon>Neoheterodontei</taxon>
        <taxon>Myida</taxon>
        <taxon>Dreissenoidea</taxon>
        <taxon>Dreissenidae</taxon>
        <taxon>Dreissena</taxon>
    </lineage>
</organism>
<reference evidence="2" key="1">
    <citation type="journal article" date="2019" name="bioRxiv">
        <title>The Genome of the Zebra Mussel, Dreissena polymorpha: A Resource for Invasive Species Research.</title>
        <authorList>
            <person name="McCartney M.A."/>
            <person name="Auch B."/>
            <person name="Kono T."/>
            <person name="Mallez S."/>
            <person name="Zhang Y."/>
            <person name="Obille A."/>
            <person name="Becker A."/>
            <person name="Abrahante J.E."/>
            <person name="Garbe J."/>
            <person name="Badalamenti J.P."/>
            <person name="Herman A."/>
            <person name="Mangelson H."/>
            <person name="Liachko I."/>
            <person name="Sullivan S."/>
            <person name="Sone E.D."/>
            <person name="Koren S."/>
            <person name="Silverstein K.A.T."/>
            <person name="Beckman K.B."/>
            <person name="Gohl D.M."/>
        </authorList>
    </citation>
    <scope>NUCLEOTIDE SEQUENCE</scope>
    <source>
        <strain evidence="2">Duluth1</strain>
        <tissue evidence="2">Whole animal</tissue>
    </source>
</reference>
<dbReference type="GO" id="GO:0071013">
    <property type="term" value="C:catalytic step 2 spliceosome"/>
    <property type="evidence" value="ECO:0007669"/>
    <property type="project" value="TreeGrafter"/>
</dbReference>
<dbReference type="AlphaFoldDB" id="A0A9D4DC81"/>
<dbReference type="GO" id="GO:0003723">
    <property type="term" value="F:RNA binding"/>
    <property type="evidence" value="ECO:0007669"/>
    <property type="project" value="TreeGrafter"/>
</dbReference>
<gene>
    <name evidence="2" type="ORF">DPMN_049066</name>
</gene>
<dbReference type="EMBL" id="JAIWYP010000011">
    <property type="protein sequence ID" value="KAH3742325.1"/>
    <property type="molecule type" value="Genomic_DNA"/>
</dbReference>
<name>A0A9D4DC81_DREPO</name>
<comment type="catalytic activity">
    <reaction evidence="1">
        <text>ATP + H2O = ADP + phosphate + H(+)</text>
        <dbReference type="Rhea" id="RHEA:13065"/>
        <dbReference type="ChEBI" id="CHEBI:15377"/>
        <dbReference type="ChEBI" id="CHEBI:15378"/>
        <dbReference type="ChEBI" id="CHEBI:30616"/>
        <dbReference type="ChEBI" id="CHEBI:43474"/>
        <dbReference type="ChEBI" id="CHEBI:456216"/>
        <dbReference type="EC" id="3.6.4.13"/>
    </reaction>
</comment>
<dbReference type="InterPro" id="IPR027417">
    <property type="entry name" value="P-loop_NTPase"/>
</dbReference>
<protein>
    <submittedName>
        <fullName evidence="2">Uncharacterized protein</fullName>
    </submittedName>
</protein>
<dbReference type="PANTHER" id="PTHR18934">
    <property type="entry name" value="ATP-DEPENDENT RNA HELICASE"/>
    <property type="match status" value="1"/>
</dbReference>
<dbReference type="GO" id="GO:0003724">
    <property type="term" value="F:RNA helicase activity"/>
    <property type="evidence" value="ECO:0007669"/>
    <property type="project" value="UniProtKB-EC"/>
</dbReference>
<sequence length="122" mass="14273">MSYVFTHFRYKCSKEILTITAMLSVNNAVFYRPKDKVVHADTARQNFFLPGGDHITLMNVYNQWEETAHSTQWCFENFIQYRCVGKKLGLMHVHRLYILGKSFPLLYIGINMLIKGTFSTLI</sequence>
<reference evidence="2" key="2">
    <citation type="submission" date="2020-11" db="EMBL/GenBank/DDBJ databases">
        <authorList>
            <person name="McCartney M.A."/>
            <person name="Auch B."/>
            <person name="Kono T."/>
            <person name="Mallez S."/>
            <person name="Becker A."/>
            <person name="Gohl D.M."/>
            <person name="Silverstein K.A.T."/>
            <person name="Koren S."/>
            <person name="Bechman K.B."/>
            <person name="Herman A."/>
            <person name="Abrahante J.E."/>
            <person name="Garbe J."/>
        </authorList>
    </citation>
    <scope>NUCLEOTIDE SEQUENCE</scope>
    <source>
        <strain evidence="2">Duluth1</strain>
        <tissue evidence="2">Whole animal</tissue>
    </source>
</reference>
<keyword evidence="3" id="KW-1185">Reference proteome</keyword>
<dbReference type="SUPFAM" id="SSF52540">
    <property type="entry name" value="P-loop containing nucleoside triphosphate hydrolases"/>
    <property type="match status" value="1"/>
</dbReference>
<evidence type="ECO:0000256" key="1">
    <source>
        <dbReference type="ARBA" id="ARBA00047984"/>
    </source>
</evidence>
<evidence type="ECO:0000313" key="3">
    <source>
        <dbReference type="Proteomes" id="UP000828390"/>
    </source>
</evidence>
<dbReference type="Proteomes" id="UP000828390">
    <property type="component" value="Unassembled WGS sequence"/>
</dbReference>